<dbReference type="PANTHER" id="PTHR37469">
    <property type="entry name" value="CELLOBIONIC ACID PHOSPHORYLASE-RELATED"/>
    <property type="match status" value="1"/>
</dbReference>
<accession>X0YU70</accession>
<evidence type="ECO:0000313" key="4">
    <source>
        <dbReference type="EMBL" id="GAG59795.1"/>
    </source>
</evidence>
<dbReference type="InterPro" id="IPR052047">
    <property type="entry name" value="GH94_Enzymes"/>
</dbReference>
<evidence type="ECO:0000259" key="3">
    <source>
        <dbReference type="Pfam" id="PF17167"/>
    </source>
</evidence>
<evidence type="ECO:0000256" key="1">
    <source>
        <dbReference type="ARBA" id="ARBA00022676"/>
    </source>
</evidence>
<proteinExistence type="predicted"/>
<feature type="non-terminal residue" evidence="4">
    <location>
        <position position="150"/>
    </location>
</feature>
<name>X0YU70_9ZZZZ</name>
<gene>
    <name evidence="4" type="ORF">S01H4_17199</name>
</gene>
<keyword evidence="2" id="KW-0808">Transferase</keyword>
<dbReference type="EMBL" id="BART01007567">
    <property type="protein sequence ID" value="GAG59795.1"/>
    <property type="molecule type" value="Genomic_DNA"/>
</dbReference>
<dbReference type="InterPro" id="IPR033432">
    <property type="entry name" value="GH94_catalytic"/>
</dbReference>
<dbReference type="AlphaFoldDB" id="X0YU70"/>
<dbReference type="Gene3D" id="1.50.10.10">
    <property type="match status" value="1"/>
</dbReference>
<evidence type="ECO:0000256" key="2">
    <source>
        <dbReference type="ARBA" id="ARBA00022679"/>
    </source>
</evidence>
<dbReference type="GO" id="GO:0016757">
    <property type="term" value="F:glycosyltransferase activity"/>
    <property type="evidence" value="ECO:0007669"/>
    <property type="project" value="UniProtKB-KW"/>
</dbReference>
<dbReference type="InterPro" id="IPR008928">
    <property type="entry name" value="6-hairpin_glycosidase_sf"/>
</dbReference>
<keyword evidence="1" id="KW-0328">Glycosyltransferase</keyword>
<feature type="domain" description="Glycosyl hydrolase 94 catalytic" evidence="3">
    <location>
        <begin position="1"/>
        <end position="148"/>
    </location>
</feature>
<organism evidence="4">
    <name type="scientific">marine sediment metagenome</name>
    <dbReference type="NCBI Taxonomy" id="412755"/>
    <lineage>
        <taxon>unclassified sequences</taxon>
        <taxon>metagenomes</taxon>
        <taxon>ecological metagenomes</taxon>
    </lineage>
</organism>
<dbReference type="SUPFAM" id="SSF48208">
    <property type="entry name" value="Six-hairpin glycosidases"/>
    <property type="match status" value="1"/>
</dbReference>
<sequence length="150" mass="17414">MWLLWLASEYVLITRDTNFLNEEILTYPIYGKKTRKAIVRDLLLLCYERFINITGVGKHGLQRLSNGDWNDGVVVGHVPVEKYMEVRKVAETILNSAMATYVLVNYAEMLNFYGDNDTAGEALEYANSLRNAILKQWTGRWFKRAWLTED</sequence>
<dbReference type="Pfam" id="PF17167">
    <property type="entry name" value="Glyco_hydro_94"/>
    <property type="match status" value="1"/>
</dbReference>
<protein>
    <recommendedName>
        <fullName evidence="3">Glycosyl hydrolase 94 catalytic domain-containing protein</fullName>
    </recommendedName>
</protein>
<reference evidence="4" key="1">
    <citation type="journal article" date="2014" name="Front. Microbiol.">
        <title>High frequency of phylogenetically diverse reductive dehalogenase-homologous genes in deep subseafloor sedimentary metagenomes.</title>
        <authorList>
            <person name="Kawai M."/>
            <person name="Futagami T."/>
            <person name="Toyoda A."/>
            <person name="Takaki Y."/>
            <person name="Nishi S."/>
            <person name="Hori S."/>
            <person name="Arai W."/>
            <person name="Tsubouchi T."/>
            <person name="Morono Y."/>
            <person name="Uchiyama I."/>
            <person name="Ito T."/>
            <person name="Fujiyama A."/>
            <person name="Inagaki F."/>
            <person name="Takami H."/>
        </authorList>
    </citation>
    <scope>NUCLEOTIDE SEQUENCE</scope>
    <source>
        <strain evidence="4">Expedition CK06-06</strain>
    </source>
</reference>
<dbReference type="PANTHER" id="PTHR37469:SF2">
    <property type="entry name" value="CELLOBIONIC ACID PHOSPHORYLASE"/>
    <property type="match status" value="1"/>
</dbReference>
<comment type="caution">
    <text evidence="4">The sequence shown here is derived from an EMBL/GenBank/DDBJ whole genome shotgun (WGS) entry which is preliminary data.</text>
</comment>
<dbReference type="GO" id="GO:0005975">
    <property type="term" value="P:carbohydrate metabolic process"/>
    <property type="evidence" value="ECO:0007669"/>
    <property type="project" value="InterPro"/>
</dbReference>
<dbReference type="InterPro" id="IPR012341">
    <property type="entry name" value="6hp_glycosidase-like_sf"/>
</dbReference>